<reference evidence="1 2" key="1">
    <citation type="journal article" date="2014" name="Antonie Van Leeuwenhoek">
        <title>Hyphomonas beringensis sp. nov. and Hyphomonas chukchiensis sp. nov., isolated from surface seawater of the Bering Sea and Chukchi Sea.</title>
        <authorList>
            <person name="Li C."/>
            <person name="Lai Q."/>
            <person name="Li G."/>
            <person name="Dong C."/>
            <person name="Wang J."/>
            <person name="Liao Y."/>
            <person name="Shao Z."/>
        </authorList>
    </citation>
    <scope>NUCLEOTIDE SEQUENCE [LARGE SCALE GENOMIC DNA]</scope>
    <source>
        <strain evidence="1 2">SCH89</strain>
    </source>
</reference>
<comment type="caution">
    <text evidence="1">The sequence shown here is derived from an EMBL/GenBank/DDBJ whole genome shotgun (WGS) entry which is preliminary data.</text>
</comment>
<dbReference type="RefSeq" id="WP_051624391.1">
    <property type="nucleotide sequence ID" value="NZ_ARYL01000001.1"/>
</dbReference>
<gene>
    <name evidence="1" type="ORF">HOC_00800</name>
</gene>
<dbReference type="Proteomes" id="UP000024942">
    <property type="component" value="Unassembled WGS sequence"/>
</dbReference>
<evidence type="ECO:0000313" key="1">
    <source>
        <dbReference type="EMBL" id="KDA04379.1"/>
    </source>
</evidence>
<dbReference type="STRING" id="1280953.HOC_00800"/>
<dbReference type="PATRIC" id="fig|1280953.3.peg.158"/>
<protein>
    <submittedName>
        <fullName evidence="1">Beta-lactamase</fullName>
    </submittedName>
</protein>
<evidence type="ECO:0000313" key="2">
    <source>
        <dbReference type="Proteomes" id="UP000024942"/>
    </source>
</evidence>
<sequence>MKLVKLLLITLAVVLVIAGLGWQFWLKDQVAYAKVATAYGAKQVCSCLHVGERPMESCMDDFTVDISAVTVTDDGAVTTASVLGGLVKSEASFTPALGCTLVKP</sequence>
<dbReference type="EMBL" id="ARYL01000001">
    <property type="protein sequence ID" value="KDA04379.1"/>
    <property type="molecule type" value="Genomic_DNA"/>
</dbReference>
<accession>A0A059GCD5</accession>
<organism evidence="1 2">
    <name type="scientific">Hyphomonas oceanitis SCH89</name>
    <dbReference type="NCBI Taxonomy" id="1280953"/>
    <lineage>
        <taxon>Bacteria</taxon>
        <taxon>Pseudomonadati</taxon>
        <taxon>Pseudomonadota</taxon>
        <taxon>Alphaproteobacteria</taxon>
        <taxon>Hyphomonadales</taxon>
        <taxon>Hyphomonadaceae</taxon>
        <taxon>Hyphomonas</taxon>
    </lineage>
</organism>
<dbReference type="OrthoDB" id="7391866at2"/>
<proteinExistence type="predicted"/>
<keyword evidence="2" id="KW-1185">Reference proteome</keyword>
<name>A0A059GCD5_9PROT</name>
<dbReference type="AlphaFoldDB" id="A0A059GCD5"/>
<dbReference type="eggNOG" id="COG1680">
    <property type="taxonomic scope" value="Bacteria"/>
</dbReference>